<evidence type="ECO:0000313" key="2">
    <source>
        <dbReference type="Proteomes" id="UP000447876"/>
    </source>
</evidence>
<organism evidence="1 2">
    <name type="scientific">Paenibacillus woosongensis</name>
    <dbReference type="NCBI Taxonomy" id="307580"/>
    <lineage>
        <taxon>Bacteria</taxon>
        <taxon>Bacillati</taxon>
        <taxon>Bacillota</taxon>
        <taxon>Bacilli</taxon>
        <taxon>Bacillales</taxon>
        <taxon>Paenibacillaceae</taxon>
        <taxon>Paenibacillus</taxon>
    </lineage>
</organism>
<dbReference type="AlphaFoldDB" id="A0A7X2Z478"/>
<dbReference type="Proteomes" id="UP000447876">
    <property type="component" value="Unassembled WGS sequence"/>
</dbReference>
<dbReference type="Pfam" id="PF12686">
    <property type="entry name" value="DUF3800"/>
    <property type="match status" value="1"/>
</dbReference>
<sequence length="367" mass="43127">MSLTIYLDESGHTGDVFVKDEIDFYFNNQPYFVLAAVGIPNILERDIEELINSLRSKYNIQSNELKVKNKSFSIELMQHIFDMKIPIFIEVTHKKFFLAVQLCNLIIKPLIDRLEETDEFLQMRRDSADLIVRTFPESIYLDFCSVCRKRDASSFENLMYSLHKYLSENLELIYFSDLLEESMNEYIKLKRKNNLHKPTHDFFLPLPDKNKKGEIISSLPHIPSFSNICMRVEKYRQMLGIPKIEYVHDEQAYLWDILFDNVSFLWEHQDDSLIKNNHLKHSICPRLPIDTCLSTGVSKESTGLLIADVISRSLYRFWVEYEKTSGFDSDYCALFEGLQQPIINKYFGVNLVLPQKHVDEYHRSTGQ</sequence>
<dbReference type="EMBL" id="WNZW01000007">
    <property type="protein sequence ID" value="MUG46733.1"/>
    <property type="molecule type" value="Genomic_DNA"/>
</dbReference>
<evidence type="ECO:0000313" key="1">
    <source>
        <dbReference type="EMBL" id="MUG46733.1"/>
    </source>
</evidence>
<name>A0A7X2Z478_9BACL</name>
<reference evidence="1 2" key="1">
    <citation type="submission" date="2019-11" db="EMBL/GenBank/DDBJ databases">
        <title>Draft genome sequences of five Paenibacillus species of dairy origin.</title>
        <authorList>
            <person name="Olajide A.M."/>
            <person name="Chen S."/>
            <person name="Lapointe G."/>
        </authorList>
    </citation>
    <scope>NUCLEOTIDE SEQUENCE [LARGE SCALE GENOMIC DNA]</scope>
    <source>
        <strain evidence="1 2">12CR55</strain>
    </source>
</reference>
<dbReference type="InterPro" id="IPR024524">
    <property type="entry name" value="DUF3800"/>
</dbReference>
<protein>
    <submittedName>
        <fullName evidence="1">DUF3800 domain-containing protein</fullName>
    </submittedName>
</protein>
<comment type="caution">
    <text evidence="1">The sequence shown here is derived from an EMBL/GenBank/DDBJ whole genome shotgun (WGS) entry which is preliminary data.</text>
</comment>
<dbReference type="OrthoDB" id="6399948at2"/>
<proteinExistence type="predicted"/>
<dbReference type="RefSeq" id="WP_155612109.1">
    <property type="nucleotide sequence ID" value="NZ_WNZW01000007.1"/>
</dbReference>
<accession>A0A7X2Z478</accession>
<gene>
    <name evidence="1" type="ORF">GNP95_17235</name>
</gene>